<feature type="modified residue" description="4-aspartylphosphate" evidence="1">
    <location>
        <position position="64"/>
    </location>
</feature>
<dbReference type="EMBL" id="CP114029">
    <property type="protein sequence ID" value="WAP70148.1"/>
    <property type="molecule type" value="Genomic_DNA"/>
</dbReference>
<evidence type="ECO:0000256" key="1">
    <source>
        <dbReference type="PROSITE-ProRule" id="PRU00169"/>
    </source>
</evidence>
<feature type="domain" description="Response regulatory" evidence="2">
    <location>
        <begin position="13"/>
        <end position="124"/>
    </location>
</feature>
<dbReference type="Gene3D" id="3.40.50.2300">
    <property type="match status" value="1"/>
</dbReference>
<dbReference type="InterPro" id="IPR011006">
    <property type="entry name" value="CheY-like_superfamily"/>
</dbReference>
<dbReference type="Pfam" id="PF00072">
    <property type="entry name" value="Response_reg"/>
    <property type="match status" value="1"/>
</dbReference>
<organism evidence="3 4">
    <name type="scientific">Jiella pelagia</name>
    <dbReference type="NCBI Taxonomy" id="2986949"/>
    <lineage>
        <taxon>Bacteria</taxon>
        <taxon>Pseudomonadati</taxon>
        <taxon>Pseudomonadota</taxon>
        <taxon>Alphaproteobacteria</taxon>
        <taxon>Hyphomicrobiales</taxon>
        <taxon>Aurantimonadaceae</taxon>
        <taxon>Jiella</taxon>
    </lineage>
</organism>
<accession>A0ABY7C364</accession>
<evidence type="ECO:0000259" key="2">
    <source>
        <dbReference type="PROSITE" id="PS50110"/>
    </source>
</evidence>
<evidence type="ECO:0000313" key="3">
    <source>
        <dbReference type="EMBL" id="WAP70148.1"/>
    </source>
</evidence>
<dbReference type="Proteomes" id="UP001164020">
    <property type="component" value="Chromosome"/>
</dbReference>
<dbReference type="SUPFAM" id="SSF52172">
    <property type="entry name" value="CheY-like"/>
    <property type="match status" value="1"/>
</dbReference>
<reference evidence="3" key="1">
    <citation type="submission" date="2022-12" db="EMBL/GenBank/DDBJ databases">
        <title>Jiella pelagia sp. nov., isolated from phosphonate enriched culture of Northwest Pacific surface seawater.</title>
        <authorList>
            <person name="Shin D.Y."/>
            <person name="Hwang C.Y."/>
        </authorList>
    </citation>
    <scope>NUCLEOTIDE SEQUENCE</scope>
    <source>
        <strain evidence="3">HL-NP1</strain>
    </source>
</reference>
<dbReference type="RefSeq" id="WP_268882603.1">
    <property type="nucleotide sequence ID" value="NZ_CP114029.1"/>
</dbReference>
<gene>
    <name evidence="3" type="ORF">OH818_08530</name>
</gene>
<sequence>MDAEIARRLSGRTVLVVEDEYFIADDITQALERLGATVVGPVATKTAAMQRLEDGSSVDLAILDINLNGQTVYPVADELARREIPFVFATGYDPTTIPDHYRELPRWQKPFDADALARVLAAMDEQSGQTSFRAP</sequence>
<dbReference type="SMART" id="SM00448">
    <property type="entry name" value="REC"/>
    <property type="match status" value="1"/>
</dbReference>
<name>A0ABY7C364_9HYPH</name>
<dbReference type="PROSITE" id="PS50110">
    <property type="entry name" value="RESPONSE_REGULATORY"/>
    <property type="match status" value="1"/>
</dbReference>
<proteinExistence type="predicted"/>
<keyword evidence="4" id="KW-1185">Reference proteome</keyword>
<evidence type="ECO:0000313" key="4">
    <source>
        <dbReference type="Proteomes" id="UP001164020"/>
    </source>
</evidence>
<keyword evidence="1" id="KW-0597">Phosphoprotein</keyword>
<protein>
    <submittedName>
        <fullName evidence="3">Response regulator</fullName>
    </submittedName>
</protein>
<dbReference type="InterPro" id="IPR001789">
    <property type="entry name" value="Sig_transdc_resp-reg_receiver"/>
</dbReference>